<proteinExistence type="predicted"/>
<dbReference type="EC" id="5.1.3.13" evidence="3"/>
<keyword evidence="10" id="KW-1185">Reference proteome</keyword>
<comment type="catalytic activity">
    <reaction evidence="1">
        <text>dTDP-4-dehydro-6-deoxy-alpha-D-glucose = dTDP-4-dehydro-beta-L-rhamnose</text>
        <dbReference type="Rhea" id="RHEA:16969"/>
        <dbReference type="ChEBI" id="CHEBI:57649"/>
        <dbReference type="ChEBI" id="CHEBI:62830"/>
        <dbReference type="EC" id="5.1.3.13"/>
    </reaction>
</comment>
<evidence type="ECO:0000256" key="1">
    <source>
        <dbReference type="ARBA" id="ARBA00001298"/>
    </source>
</evidence>
<dbReference type="Gene3D" id="2.60.120.10">
    <property type="entry name" value="Jelly Rolls"/>
    <property type="match status" value="1"/>
</dbReference>
<dbReference type="Proteomes" id="UP000308054">
    <property type="component" value="Unassembled WGS sequence"/>
</dbReference>
<evidence type="ECO:0000256" key="2">
    <source>
        <dbReference type="ARBA" id="ARBA00001997"/>
    </source>
</evidence>
<reference evidence="9 10" key="1">
    <citation type="journal article" date="2017" name="Int. J. Syst. Evol. Microbiol.">
        <title>Marinicauda algicola sp. nov., isolated from a marine red alga Rhodosorus marinus.</title>
        <authorList>
            <person name="Jeong S.E."/>
            <person name="Jeon S.H."/>
            <person name="Chun B.H."/>
            <person name="Kim D.W."/>
            <person name="Jeon C.O."/>
        </authorList>
    </citation>
    <scope>NUCLEOTIDE SEQUENCE [LARGE SCALE GENOMIC DNA]</scope>
    <source>
        <strain evidence="9 10">JCM 31718</strain>
    </source>
</reference>
<dbReference type="InterPro" id="IPR014710">
    <property type="entry name" value="RmlC-like_jellyroll"/>
</dbReference>
<evidence type="ECO:0000256" key="5">
    <source>
        <dbReference type="ARBA" id="ARBA00029758"/>
    </source>
</evidence>
<protein>
    <recommendedName>
        <fullName evidence="4">dTDP-4-dehydrorhamnose 3,5-epimerase</fullName>
        <ecNumber evidence="3">5.1.3.13</ecNumber>
    </recommendedName>
    <alternativeName>
        <fullName evidence="6">Thymidine diphospho-4-keto-rhamnose 3,5-epimerase</fullName>
    </alternativeName>
    <alternativeName>
        <fullName evidence="5">dTDP-4-keto-6-deoxyglucose 3,5-epimerase</fullName>
    </alternativeName>
    <alternativeName>
        <fullName evidence="7">dTDP-6-deoxy-D-xylo-4-hexulose 3,5-epimerase</fullName>
    </alternativeName>
</protein>
<accession>A0A4S2H084</accession>
<dbReference type="GO" id="GO:0005829">
    <property type="term" value="C:cytosol"/>
    <property type="evidence" value="ECO:0007669"/>
    <property type="project" value="TreeGrafter"/>
</dbReference>
<dbReference type="OrthoDB" id="9800680at2"/>
<feature type="site" description="Participates in a stacking interaction with the thymidine ring of dTDP-4-oxo-6-deoxyglucose" evidence="8">
    <location>
        <position position="129"/>
    </location>
</feature>
<comment type="caution">
    <text evidence="9">The sequence shown here is derived from an EMBL/GenBank/DDBJ whole genome shotgun (WGS) entry which is preliminary data.</text>
</comment>
<gene>
    <name evidence="9" type="ORF">E5163_07250</name>
</gene>
<organism evidence="9 10">
    <name type="scientific">Marinicauda algicola</name>
    <dbReference type="NCBI Taxonomy" id="2029849"/>
    <lineage>
        <taxon>Bacteria</taxon>
        <taxon>Pseudomonadati</taxon>
        <taxon>Pseudomonadota</taxon>
        <taxon>Alphaproteobacteria</taxon>
        <taxon>Maricaulales</taxon>
        <taxon>Maricaulaceae</taxon>
        <taxon>Marinicauda</taxon>
    </lineage>
</organism>
<dbReference type="RefSeq" id="WP_135995465.1">
    <property type="nucleotide sequence ID" value="NZ_CP071057.1"/>
</dbReference>
<evidence type="ECO:0000313" key="9">
    <source>
        <dbReference type="EMBL" id="TGY88925.1"/>
    </source>
</evidence>
<evidence type="ECO:0000256" key="8">
    <source>
        <dbReference type="PIRSR" id="PIRSR600888-3"/>
    </source>
</evidence>
<name>A0A4S2H084_9PROT</name>
<dbReference type="Pfam" id="PF00908">
    <property type="entry name" value="dTDP_sugar_isom"/>
    <property type="match status" value="1"/>
</dbReference>
<evidence type="ECO:0000256" key="4">
    <source>
        <dbReference type="ARBA" id="ARBA00019595"/>
    </source>
</evidence>
<sequence length="150" mass="16718">MSEAGIPGVVVTPLKLVANEFGRLMEVQRRDDRDFPGFGQVYVTQSFPGIVKAWYRHTLQIDQLAAITGLVKLVLYDDRPDSAARGRVAEIVMGELAPRLVRIPPGVWHGFKALGDSSAFLLHLNSEPYDFGAPDEERRRADDPSIPFAW</sequence>
<dbReference type="InterPro" id="IPR011051">
    <property type="entry name" value="RmlC_Cupin_sf"/>
</dbReference>
<dbReference type="GO" id="GO:0000271">
    <property type="term" value="P:polysaccharide biosynthetic process"/>
    <property type="evidence" value="ECO:0007669"/>
    <property type="project" value="TreeGrafter"/>
</dbReference>
<dbReference type="EMBL" id="SRXW01000002">
    <property type="protein sequence ID" value="TGY88925.1"/>
    <property type="molecule type" value="Genomic_DNA"/>
</dbReference>
<evidence type="ECO:0000256" key="7">
    <source>
        <dbReference type="ARBA" id="ARBA00033311"/>
    </source>
</evidence>
<dbReference type="PANTHER" id="PTHR21047">
    <property type="entry name" value="DTDP-6-DEOXY-D-GLUCOSE-3,5 EPIMERASE"/>
    <property type="match status" value="1"/>
</dbReference>
<evidence type="ECO:0000256" key="6">
    <source>
        <dbReference type="ARBA" id="ARBA00031424"/>
    </source>
</evidence>
<dbReference type="GO" id="GO:0008830">
    <property type="term" value="F:dTDP-4-dehydrorhamnose 3,5-epimerase activity"/>
    <property type="evidence" value="ECO:0007669"/>
    <property type="project" value="UniProtKB-EC"/>
</dbReference>
<evidence type="ECO:0000313" key="10">
    <source>
        <dbReference type="Proteomes" id="UP000308054"/>
    </source>
</evidence>
<comment type="function">
    <text evidence="2">Catalyzes the epimerization of the C3' and C5'positions of dTDP-6-deoxy-D-xylo-4-hexulose, forming dTDP-6-deoxy-L-lyxo-4-hexulose.</text>
</comment>
<dbReference type="AlphaFoldDB" id="A0A4S2H084"/>
<evidence type="ECO:0000256" key="3">
    <source>
        <dbReference type="ARBA" id="ARBA00012098"/>
    </source>
</evidence>
<dbReference type="InterPro" id="IPR000888">
    <property type="entry name" value="RmlC-like"/>
</dbReference>
<dbReference type="SUPFAM" id="SSF51182">
    <property type="entry name" value="RmlC-like cupins"/>
    <property type="match status" value="1"/>
</dbReference>
<dbReference type="PANTHER" id="PTHR21047:SF2">
    <property type="entry name" value="THYMIDINE DIPHOSPHO-4-KETO-RHAMNOSE 3,5-EPIMERASE"/>
    <property type="match status" value="1"/>
</dbReference>